<gene>
    <name evidence="1" type="ORF">MUS_0494</name>
</gene>
<dbReference type="EMBL" id="CP003332">
    <property type="protein sequence ID" value="AFJ60568.1"/>
    <property type="molecule type" value="Genomic_DNA"/>
</dbReference>
<dbReference type="PATRIC" id="fig|1126211.3.peg.477"/>
<accession>I2C1P4</accession>
<dbReference type="KEGG" id="bqy:MUS_0494"/>
<name>I2C1P4_BACAY</name>
<evidence type="ECO:0000313" key="1">
    <source>
        <dbReference type="EMBL" id="AFJ60568.1"/>
    </source>
</evidence>
<reference evidence="1 2" key="1">
    <citation type="journal article" date="2012" name="J. Biotechnol.">
        <title>Genome sequence of the plant growth promoting strain Bacillus amyloliquefaciens subsp. plantarum B9601-Y2 and expression of mersacidin and other secondary metabolites.</title>
        <authorList>
            <person name="He P."/>
            <person name="Hao K."/>
            <person name="Blom J."/>
            <person name="Ruckert C."/>
            <person name="Vater J."/>
            <person name="Mao Z."/>
            <person name="Wu Y."/>
            <person name="Hou M."/>
            <person name="He P."/>
            <person name="He Y."/>
            <person name="Borriss R."/>
        </authorList>
    </citation>
    <scope>NUCLEOTIDE SEQUENCE [LARGE SCALE GENOMIC DNA]</scope>
    <source>
        <strain evidence="1">Y2</strain>
    </source>
</reference>
<proteinExistence type="predicted"/>
<dbReference type="KEGG" id="bya:BANAU_0452"/>
<evidence type="ECO:0000313" key="2">
    <source>
        <dbReference type="Proteomes" id="UP000002878"/>
    </source>
</evidence>
<dbReference type="HOGENOM" id="CLU_3229052_0_0_9"/>
<organism evidence="1 2">
    <name type="scientific">Bacillus amyloliquefaciens (strain Y2)</name>
    <name type="common">Bacillus amyloliquefaciens subsp. plantarum (strain B9601-Y2)</name>
    <dbReference type="NCBI Taxonomy" id="1155777"/>
    <lineage>
        <taxon>Bacteria</taxon>
        <taxon>Bacillati</taxon>
        <taxon>Bacillota</taxon>
        <taxon>Bacilli</taxon>
        <taxon>Bacillales</taxon>
        <taxon>Bacillaceae</taxon>
        <taxon>Bacillus</taxon>
        <taxon>Bacillus amyloliquefaciens group</taxon>
    </lineage>
</organism>
<protein>
    <submittedName>
        <fullName evidence="1">Uncharacterized protein</fullName>
    </submittedName>
</protein>
<sequence>MNSQEYLVLEQETAELFKEIFNNQYEVLGLKTLVIHVHGVFKP</sequence>
<dbReference type="AlphaFoldDB" id="I2C1P4"/>
<dbReference type="Proteomes" id="UP000002878">
    <property type="component" value="Chromosome"/>
</dbReference>